<keyword evidence="8" id="KW-1133">Transmembrane helix</keyword>
<keyword evidence="16" id="KW-1185">Reference proteome</keyword>
<feature type="coiled-coil region" evidence="14">
    <location>
        <begin position="705"/>
        <end position="732"/>
    </location>
</feature>
<evidence type="ECO:0000256" key="12">
    <source>
        <dbReference type="ARBA" id="ARBA00023136"/>
    </source>
</evidence>
<dbReference type="PANTHER" id="PTHR47955:SF22">
    <property type="entry name" value="CYTOCHROME P450 83B1-LIKE"/>
    <property type="match status" value="1"/>
</dbReference>
<dbReference type="CDD" id="cd11072">
    <property type="entry name" value="CYP71-like"/>
    <property type="match status" value="2"/>
</dbReference>
<comment type="pathway">
    <text evidence="3">Secondary metabolite biosynthesis; terpenoid biosynthesis.</text>
</comment>
<feature type="coiled-coil region" evidence="14">
    <location>
        <begin position="233"/>
        <end position="260"/>
    </location>
</feature>
<keyword evidence="6" id="KW-0812">Transmembrane</keyword>
<evidence type="ECO:0008006" key="17">
    <source>
        <dbReference type="Google" id="ProtNLM"/>
    </source>
</evidence>
<evidence type="ECO:0000256" key="5">
    <source>
        <dbReference type="ARBA" id="ARBA00022617"/>
    </source>
</evidence>
<dbReference type="EMBL" id="JARYMX010000002">
    <property type="protein sequence ID" value="KAJ9559979.1"/>
    <property type="molecule type" value="Genomic_DNA"/>
</dbReference>
<evidence type="ECO:0000256" key="4">
    <source>
        <dbReference type="ARBA" id="ARBA00010617"/>
    </source>
</evidence>
<protein>
    <recommendedName>
        <fullName evidence="17">Cytochrome P450</fullName>
    </recommendedName>
</protein>
<dbReference type="PANTHER" id="PTHR47955">
    <property type="entry name" value="CYTOCHROME P450 FAMILY 71 PROTEIN"/>
    <property type="match status" value="1"/>
</dbReference>
<comment type="subcellular location">
    <subcellularLocation>
        <location evidence="2">Membrane</location>
        <topology evidence="2">Single-pass membrane protein</topology>
    </subcellularLocation>
</comment>
<keyword evidence="12" id="KW-0472">Membrane</keyword>
<comment type="cofactor">
    <cofactor evidence="1 13">
        <name>heme</name>
        <dbReference type="ChEBI" id="CHEBI:30413"/>
    </cofactor>
</comment>
<evidence type="ECO:0000256" key="10">
    <source>
        <dbReference type="ARBA" id="ARBA00023004"/>
    </source>
</evidence>
<dbReference type="GO" id="GO:0051762">
    <property type="term" value="P:sesquiterpene biosynthetic process"/>
    <property type="evidence" value="ECO:0007669"/>
    <property type="project" value="UniProtKB-ARBA"/>
</dbReference>
<dbReference type="PROSITE" id="PS00086">
    <property type="entry name" value="CYTOCHROME_P450"/>
    <property type="match status" value="2"/>
</dbReference>
<dbReference type="InterPro" id="IPR036396">
    <property type="entry name" value="Cyt_P450_sf"/>
</dbReference>
<gene>
    <name evidence="15" type="ORF">OSB04_005139</name>
</gene>
<reference evidence="15" key="1">
    <citation type="submission" date="2023-03" db="EMBL/GenBank/DDBJ databases">
        <title>Chromosome-scale reference genome and RAD-based genetic map of yellow starthistle (Centaurea solstitialis) reveal putative structural variation and QTLs associated with invader traits.</title>
        <authorList>
            <person name="Reatini B."/>
            <person name="Cang F.A."/>
            <person name="Jiang Q."/>
            <person name="Mckibben M.T.W."/>
            <person name="Barker M.S."/>
            <person name="Rieseberg L.H."/>
            <person name="Dlugosch K.M."/>
        </authorList>
    </citation>
    <scope>NUCLEOTIDE SEQUENCE</scope>
    <source>
        <strain evidence="15">CAN-66</strain>
        <tissue evidence="15">Leaf</tissue>
    </source>
</reference>
<evidence type="ECO:0000256" key="1">
    <source>
        <dbReference type="ARBA" id="ARBA00001971"/>
    </source>
</evidence>
<dbReference type="Gene3D" id="1.10.630.10">
    <property type="entry name" value="Cytochrome P450"/>
    <property type="match status" value="2"/>
</dbReference>
<dbReference type="InterPro" id="IPR001128">
    <property type="entry name" value="Cyt_P450"/>
</dbReference>
<dbReference type="GO" id="GO:0020037">
    <property type="term" value="F:heme binding"/>
    <property type="evidence" value="ECO:0007669"/>
    <property type="project" value="InterPro"/>
</dbReference>
<dbReference type="Pfam" id="PF00067">
    <property type="entry name" value="p450"/>
    <property type="match status" value="2"/>
</dbReference>
<dbReference type="PRINTS" id="PR00385">
    <property type="entry name" value="P450"/>
</dbReference>
<evidence type="ECO:0000256" key="13">
    <source>
        <dbReference type="PIRSR" id="PIRSR602401-1"/>
    </source>
</evidence>
<evidence type="ECO:0000313" key="16">
    <source>
        <dbReference type="Proteomes" id="UP001172457"/>
    </source>
</evidence>
<evidence type="ECO:0000256" key="9">
    <source>
        <dbReference type="ARBA" id="ARBA00023002"/>
    </source>
</evidence>
<comment type="caution">
    <text evidence="15">The sequence shown here is derived from an EMBL/GenBank/DDBJ whole genome shotgun (WGS) entry which is preliminary data.</text>
</comment>
<keyword evidence="11" id="KW-0503">Monooxygenase</keyword>
<proteinExistence type="inferred from homology"/>
<keyword evidence="5 13" id="KW-0349">Heme</keyword>
<comment type="similarity">
    <text evidence="4">Belongs to the cytochrome P450 family.</text>
</comment>
<evidence type="ECO:0000256" key="11">
    <source>
        <dbReference type="ARBA" id="ARBA00023033"/>
    </source>
</evidence>
<evidence type="ECO:0000256" key="6">
    <source>
        <dbReference type="ARBA" id="ARBA00022692"/>
    </source>
</evidence>
<dbReference type="FunFam" id="1.10.630.10:FF:000011">
    <property type="entry name" value="Cytochrome P450 83B1"/>
    <property type="match status" value="2"/>
</dbReference>
<organism evidence="15 16">
    <name type="scientific">Centaurea solstitialis</name>
    <name type="common">yellow star-thistle</name>
    <dbReference type="NCBI Taxonomy" id="347529"/>
    <lineage>
        <taxon>Eukaryota</taxon>
        <taxon>Viridiplantae</taxon>
        <taxon>Streptophyta</taxon>
        <taxon>Embryophyta</taxon>
        <taxon>Tracheophyta</taxon>
        <taxon>Spermatophyta</taxon>
        <taxon>Magnoliopsida</taxon>
        <taxon>eudicotyledons</taxon>
        <taxon>Gunneridae</taxon>
        <taxon>Pentapetalae</taxon>
        <taxon>asterids</taxon>
        <taxon>campanulids</taxon>
        <taxon>Asterales</taxon>
        <taxon>Asteraceae</taxon>
        <taxon>Carduoideae</taxon>
        <taxon>Cardueae</taxon>
        <taxon>Centaureinae</taxon>
        <taxon>Centaurea</taxon>
    </lineage>
</organism>
<dbReference type="PRINTS" id="PR00463">
    <property type="entry name" value="EP450I"/>
</dbReference>
<keyword evidence="7 13" id="KW-0479">Metal-binding</keyword>
<name>A0AA38TFF1_9ASTR</name>
<dbReference type="Proteomes" id="UP001172457">
    <property type="component" value="Chromosome 2"/>
</dbReference>
<evidence type="ECO:0000256" key="7">
    <source>
        <dbReference type="ARBA" id="ARBA00022723"/>
    </source>
</evidence>
<dbReference type="AlphaFoldDB" id="A0AA38TFF1"/>
<dbReference type="InterPro" id="IPR017972">
    <property type="entry name" value="Cyt_P450_CS"/>
</dbReference>
<dbReference type="InterPro" id="IPR002401">
    <property type="entry name" value="Cyt_P450_E_grp-I"/>
</dbReference>
<evidence type="ECO:0000313" key="15">
    <source>
        <dbReference type="EMBL" id="KAJ9559979.1"/>
    </source>
</evidence>
<dbReference type="GO" id="GO:0016020">
    <property type="term" value="C:membrane"/>
    <property type="evidence" value="ECO:0007669"/>
    <property type="project" value="UniProtKB-SubCell"/>
</dbReference>
<evidence type="ECO:0000256" key="8">
    <source>
        <dbReference type="ARBA" id="ARBA00022989"/>
    </source>
</evidence>
<feature type="binding site" description="axial binding residue" evidence="13">
    <location>
        <position position="446"/>
    </location>
    <ligand>
        <name>heme</name>
        <dbReference type="ChEBI" id="CHEBI:30413"/>
    </ligand>
    <ligandPart>
        <name>Fe</name>
        <dbReference type="ChEBI" id="CHEBI:18248"/>
    </ligandPart>
</feature>
<keyword evidence="14" id="KW-0175">Coiled coil</keyword>
<dbReference type="GO" id="GO:0016712">
    <property type="term" value="F:oxidoreductase activity, acting on paired donors, with incorporation or reduction of molecular oxygen, reduced flavin or flavoprotein as one donor, and incorporation of one atom of oxygen"/>
    <property type="evidence" value="ECO:0007669"/>
    <property type="project" value="UniProtKB-ARBA"/>
</dbReference>
<keyword evidence="10 13" id="KW-0408">Iron</keyword>
<dbReference type="SUPFAM" id="SSF48264">
    <property type="entry name" value="Cytochrome P450"/>
    <property type="match status" value="2"/>
</dbReference>
<evidence type="ECO:0000256" key="2">
    <source>
        <dbReference type="ARBA" id="ARBA00004167"/>
    </source>
</evidence>
<keyword evidence="9" id="KW-0560">Oxidoreductase</keyword>
<dbReference type="GO" id="GO:0005506">
    <property type="term" value="F:iron ion binding"/>
    <property type="evidence" value="ECO:0007669"/>
    <property type="project" value="InterPro"/>
</dbReference>
<sequence length="978" mass="112103">MVSLLIILLSSSLVFFLFLLSKFGCFLSKKTLPLPPGPRGIPIFGNLFQLESDLPDHLWRLSKRYGPLMSLRLGRVQTLVVSSAEMAKEILKTNDLVFCTRPVLTGQQKFSYNNTDVAFSPYNEHWRQMRKICTLHLFSSKQVKSFCSVREQEVFYMIDTIKSRTATKKPVNLSETLMLLTSNIISRVAFGKRLYVYDGDQIEAKRFHQLLTDCQTLFVTFYYKDYFPLMGWFDKLNGNIARLEEKFNELDAIYQELIDEHLNRKRPNKTQDDMVDILLKLKQDYSNSSMELTFDHVKAVLMNILFGGTDTSAATVVWAMTLLVKNPKSLKKVQQEVRDVIGNKGKVHEDDLQNLRYLKAVINEIFRLYPVVPLLLPRESRDRCIVGGYEIPKGTLVYLNDWALGRDPNYWENPEKFKPERFMGSSIDYKGTDFEFIPFGSGRRRCPAMSMGVATVGLILSNLVYAFDWQLPDGEKDIDTSATFGIVSHKKNALQLVAKVYDYGRERPAGLPIIGNLHQLDTSNLSDHLWRLSKRYGPLMSLRLGRVQTLVVSSAEMAKEILKTQDLVFCTRPVLTGQKKLSYDNKDVAMTPYSEYWRQMRKICTLHLFSAKQVNSFRSVREEEVFGMIGVIKSRIRTKEAVDLSKTVTILTSNMISQVAFGKRTYGYDDDEKTEVTRFQELLMECQALLARFYYRDHFPLMGWLDKLNGSVARLERNFSDLDAVYQEIVDEHLRRNGTIKTQDDMVDILLKIKQEYSNSSMELTFDHIKAVLSNILLGGTETSSSAVVWAMTLLIKNPKSLKKLQQEVRNVIGNKGKVHEDDVQKLHYLKAVIKETLRLFPVVPLLVPRESRDRCILGGYEIPKGTLVYVNAWAVGRDPKCWENPEEFDPERFVGSSIDYKGTDFELIPFGSGRRGCPGMLLGATTVELILSNLVYSFDWELPDGMEEIDTLTTPGTVTHKKTALRLMAKVYDYDDF</sequence>
<accession>A0AA38TFF1</accession>
<evidence type="ECO:0000256" key="14">
    <source>
        <dbReference type="SAM" id="Coils"/>
    </source>
</evidence>
<evidence type="ECO:0000256" key="3">
    <source>
        <dbReference type="ARBA" id="ARBA00004721"/>
    </source>
</evidence>